<dbReference type="Gene3D" id="1.20.1560.10">
    <property type="entry name" value="ABC transporter type 1, transmembrane domain"/>
    <property type="match status" value="1"/>
</dbReference>
<keyword evidence="2" id="KW-0813">Transport</keyword>
<dbReference type="Pfam" id="PF00005">
    <property type="entry name" value="ABC_tran"/>
    <property type="match status" value="1"/>
</dbReference>
<dbReference type="CDD" id="cd18778">
    <property type="entry name" value="ABC_6TM_exporter_like"/>
    <property type="match status" value="1"/>
</dbReference>
<dbReference type="InterPro" id="IPR003439">
    <property type="entry name" value="ABC_transporter-like_ATP-bd"/>
</dbReference>
<dbReference type="InterPro" id="IPR003593">
    <property type="entry name" value="AAA+_ATPase"/>
</dbReference>
<evidence type="ECO:0000313" key="12">
    <source>
        <dbReference type="EMBL" id="EGO65501.1"/>
    </source>
</evidence>
<dbReference type="FunFam" id="3.40.50.300:FF:000221">
    <property type="entry name" value="Multidrug ABC transporter ATP-binding protein"/>
    <property type="match status" value="1"/>
</dbReference>
<evidence type="ECO:0000256" key="7">
    <source>
        <dbReference type="ARBA" id="ARBA00022989"/>
    </source>
</evidence>
<comment type="caution">
    <text evidence="12">The sequence shown here is derived from an EMBL/GenBank/DDBJ whole genome shotgun (WGS) entry which is preliminary data.</text>
</comment>
<name>F7NEU0_9FIRM</name>
<feature type="domain" description="ABC transporter" evidence="10">
    <location>
        <begin position="338"/>
        <end position="572"/>
    </location>
</feature>
<dbReference type="SUPFAM" id="SSF90123">
    <property type="entry name" value="ABC transporter transmembrane region"/>
    <property type="match status" value="1"/>
</dbReference>
<dbReference type="PANTHER" id="PTHR43394">
    <property type="entry name" value="ATP-DEPENDENT PERMEASE MDL1, MITOCHONDRIAL"/>
    <property type="match status" value="1"/>
</dbReference>
<dbReference type="STRING" id="1009370.ALO_02786"/>
<dbReference type="PANTHER" id="PTHR43394:SF1">
    <property type="entry name" value="ATP-BINDING CASSETTE SUB-FAMILY B MEMBER 10, MITOCHONDRIAL"/>
    <property type="match status" value="1"/>
</dbReference>
<proteinExistence type="predicted"/>
<dbReference type="GO" id="GO:0005886">
    <property type="term" value="C:plasma membrane"/>
    <property type="evidence" value="ECO:0007669"/>
    <property type="project" value="UniProtKB-SubCell"/>
</dbReference>
<dbReference type="Gene3D" id="3.40.50.300">
    <property type="entry name" value="P-loop containing nucleotide triphosphate hydrolases"/>
    <property type="match status" value="1"/>
</dbReference>
<dbReference type="InterPro" id="IPR036640">
    <property type="entry name" value="ABC1_TM_sf"/>
</dbReference>
<dbReference type="GO" id="GO:0016887">
    <property type="term" value="F:ATP hydrolysis activity"/>
    <property type="evidence" value="ECO:0007669"/>
    <property type="project" value="InterPro"/>
</dbReference>
<dbReference type="InterPro" id="IPR027417">
    <property type="entry name" value="P-loop_NTPase"/>
</dbReference>
<organism evidence="12 13">
    <name type="scientific">Acetonema longum DSM 6540</name>
    <dbReference type="NCBI Taxonomy" id="1009370"/>
    <lineage>
        <taxon>Bacteria</taxon>
        <taxon>Bacillati</taxon>
        <taxon>Bacillota</taxon>
        <taxon>Negativicutes</taxon>
        <taxon>Acetonemataceae</taxon>
        <taxon>Acetonema</taxon>
    </lineage>
</organism>
<dbReference type="SMART" id="SM00382">
    <property type="entry name" value="AAA"/>
    <property type="match status" value="1"/>
</dbReference>
<dbReference type="AlphaFoldDB" id="F7NEU0"/>
<dbReference type="InterPro" id="IPR039421">
    <property type="entry name" value="Type_1_exporter"/>
</dbReference>
<dbReference type="PROSITE" id="PS51257">
    <property type="entry name" value="PROKAR_LIPOPROTEIN"/>
    <property type="match status" value="1"/>
</dbReference>
<evidence type="ECO:0000259" key="10">
    <source>
        <dbReference type="PROSITE" id="PS50893"/>
    </source>
</evidence>
<dbReference type="Pfam" id="PF00664">
    <property type="entry name" value="ABC_membrane"/>
    <property type="match status" value="1"/>
</dbReference>
<evidence type="ECO:0000256" key="6">
    <source>
        <dbReference type="ARBA" id="ARBA00022840"/>
    </source>
</evidence>
<keyword evidence="13" id="KW-1185">Reference proteome</keyword>
<gene>
    <name evidence="12" type="ORF">ALO_02786</name>
</gene>
<keyword evidence="3" id="KW-1003">Cell membrane</keyword>
<feature type="domain" description="ABC transmembrane type-1" evidence="11">
    <location>
        <begin position="19"/>
        <end position="304"/>
    </location>
</feature>
<dbReference type="PROSITE" id="PS50929">
    <property type="entry name" value="ABC_TM1F"/>
    <property type="match status" value="1"/>
</dbReference>
<sequence>MRPIWQLIYEAKTYYRPLAGAVASIIACTAMNLIGPDLISKLIDLLTGSFSQGDIPRVRDLALLLLATFAGRAIFRLTGDYLAHYAAWNIVAEMRARVHDHLQKLSLRYYNDKQTGQLMSRVINDTAQFEILIAHAIPNILSSVLIVAGVAVLLLWISPLLTLLTFLPLPLILLFSLRYGKKIYPAYSLHQARLGDMSAVLHDNLAGLREIHLFGRQESASEKFRAQTCQWRDAVMSVAWLSGMYHPIVESILSAGTVIVVGIGGAMALDGALSIGDIVRFLLYLSLFYTPVTTLVISVDSLLQAGASAERVYALLAADATIKDKPDAVELTAAQGRLSFANVRFSYDEKGPVLDNISFEILPGQMVALVGPTGAGKTTVASLLARLYDPEAGQVKLDGLDLRDISLASLRNQISVVSQDVFLFNGTIAENIAYGKAGATREEMMEAARRACIHDFISTLPQGYDSLVGERGVLLSGGQKQRLAIARALLRNTPVLILDEATASVDQASEAEIQAAIQQLAGNRTLLVIAHRLSTVRRAHKILVLDQTKIVEQGTHENLLSQGGLYARLCACQII</sequence>
<evidence type="ECO:0000256" key="9">
    <source>
        <dbReference type="SAM" id="Phobius"/>
    </source>
</evidence>
<evidence type="ECO:0000256" key="4">
    <source>
        <dbReference type="ARBA" id="ARBA00022692"/>
    </source>
</evidence>
<dbReference type="SUPFAM" id="SSF52540">
    <property type="entry name" value="P-loop containing nucleoside triphosphate hydrolases"/>
    <property type="match status" value="1"/>
</dbReference>
<feature type="transmembrane region" description="Helical" evidence="9">
    <location>
        <begin position="281"/>
        <end position="303"/>
    </location>
</feature>
<evidence type="ECO:0000256" key="2">
    <source>
        <dbReference type="ARBA" id="ARBA00022448"/>
    </source>
</evidence>
<protein>
    <submittedName>
        <fullName evidence="12">ABC transporter-like protein</fullName>
    </submittedName>
</protein>
<keyword evidence="7 9" id="KW-1133">Transmembrane helix</keyword>
<dbReference type="GO" id="GO:0015421">
    <property type="term" value="F:ABC-type oligopeptide transporter activity"/>
    <property type="evidence" value="ECO:0007669"/>
    <property type="project" value="TreeGrafter"/>
</dbReference>
<keyword evidence="8 9" id="KW-0472">Membrane</keyword>
<dbReference type="RefSeq" id="WP_004092585.1">
    <property type="nucleotide sequence ID" value="NZ_AFGF01000017.1"/>
</dbReference>
<evidence type="ECO:0000259" key="11">
    <source>
        <dbReference type="PROSITE" id="PS50929"/>
    </source>
</evidence>
<dbReference type="EMBL" id="AFGF01000017">
    <property type="protein sequence ID" value="EGO65501.1"/>
    <property type="molecule type" value="Genomic_DNA"/>
</dbReference>
<keyword evidence="4 9" id="KW-0812">Transmembrane</keyword>
<dbReference type="InterPro" id="IPR011527">
    <property type="entry name" value="ABC1_TM_dom"/>
</dbReference>
<feature type="transmembrane region" description="Helical" evidence="9">
    <location>
        <begin position="163"/>
        <end position="180"/>
    </location>
</feature>
<dbReference type="PROSITE" id="PS00211">
    <property type="entry name" value="ABC_TRANSPORTER_1"/>
    <property type="match status" value="1"/>
</dbReference>
<keyword evidence="5" id="KW-0547">Nucleotide-binding</keyword>
<dbReference type="eggNOG" id="COG1132">
    <property type="taxonomic scope" value="Bacteria"/>
</dbReference>
<accession>F7NEU0</accession>
<keyword evidence="6" id="KW-0067">ATP-binding</keyword>
<evidence type="ECO:0000256" key="5">
    <source>
        <dbReference type="ARBA" id="ARBA00022741"/>
    </source>
</evidence>
<feature type="transmembrane region" description="Helical" evidence="9">
    <location>
        <begin position="14"/>
        <end position="34"/>
    </location>
</feature>
<dbReference type="Proteomes" id="UP000003240">
    <property type="component" value="Unassembled WGS sequence"/>
</dbReference>
<evidence type="ECO:0000256" key="1">
    <source>
        <dbReference type="ARBA" id="ARBA00004651"/>
    </source>
</evidence>
<reference evidence="12 13" key="1">
    <citation type="journal article" date="2011" name="EMBO J.">
        <title>Structural diversity of bacterial flagellar motors.</title>
        <authorList>
            <person name="Chen S."/>
            <person name="Beeby M."/>
            <person name="Murphy G.E."/>
            <person name="Leadbetter J.R."/>
            <person name="Hendrixson D.R."/>
            <person name="Briegel A."/>
            <person name="Li Z."/>
            <person name="Shi J."/>
            <person name="Tocheva E.I."/>
            <person name="Muller A."/>
            <person name="Dobro M.J."/>
            <person name="Jensen G.J."/>
        </authorList>
    </citation>
    <scope>NUCLEOTIDE SEQUENCE [LARGE SCALE GENOMIC DNA]</scope>
    <source>
        <strain evidence="12 13">DSM 6540</strain>
    </source>
</reference>
<comment type="subcellular location">
    <subcellularLocation>
        <location evidence="1">Cell membrane</location>
        <topology evidence="1">Multi-pass membrane protein</topology>
    </subcellularLocation>
</comment>
<feature type="transmembrane region" description="Helical" evidence="9">
    <location>
        <begin position="131"/>
        <end position="157"/>
    </location>
</feature>
<feature type="transmembrane region" description="Helical" evidence="9">
    <location>
        <begin position="248"/>
        <end position="269"/>
    </location>
</feature>
<evidence type="ECO:0000256" key="8">
    <source>
        <dbReference type="ARBA" id="ARBA00023136"/>
    </source>
</evidence>
<evidence type="ECO:0000256" key="3">
    <source>
        <dbReference type="ARBA" id="ARBA00022475"/>
    </source>
</evidence>
<dbReference type="InterPro" id="IPR017871">
    <property type="entry name" value="ABC_transporter-like_CS"/>
</dbReference>
<dbReference type="GO" id="GO:0005524">
    <property type="term" value="F:ATP binding"/>
    <property type="evidence" value="ECO:0007669"/>
    <property type="project" value="UniProtKB-KW"/>
</dbReference>
<dbReference type="OrthoDB" id="9762517at2"/>
<dbReference type="PROSITE" id="PS50893">
    <property type="entry name" value="ABC_TRANSPORTER_2"/>
    <property type="match status" value="1"/>
</dbReference>
<evidence type="ECO:0000313" key="13">
    <source>
        <dbReference type="Proteomes" id="UP000003240"/>
    </source>
</evidence>